<dbReference type="SUPFAM" id="SSF101936">
    <property type="entry name" value="DNA-binding pseudobarrel domain"/>
    <property type="match status" value="1"/>
</dbReference>
<feature type="region of interest" description="Disordered" evidence="6">
    <location>
        <begin position="215"/>
        <end position="291"/>
    </location>
</feature>
<keyword evidence="4" id="KW-0804">Transcription</keyword>
<keyword evidence="3" id="KW-0238">DNA-binding</keyword>
<dbReference type="AlphaFoldDB" id="A0A2G9G546"/>
<dbReference type="PANTHER" id="PTHR31541">
    <property type="entry name" value="B3 DOMAIN PLANT PROTEIN-RELATED"/>
    <property type="match status" value="1"/>
</dbReference>
<organism evidence="7 8">
    <name type="scientific">Handroanthus impetiginosus</name>
    <dbReference type="NCBI Taxonomy" id="429701"/>
    <lineage>
        <taxon>Eukaryota</taxon>
        <taxon>Viridiplantae</taxon>
        <taxon>Streptophyta</taxon>
        <taxon>Embryophyta</taxon>
        <taxon>Tracheophyta</taxon>
        <taxon>Spermatophyta</taxon>
        <taxon>Magnoliopsida</taxon>
        <taxon>eudicotyledons</taxon>
        <taxon>Gunneridae</taxon>
        <taxon>Pentapetalae</taxon>
        <taxon>asterids</taxon>
        <taxon>lamiids</taxon>
        <taxon>Lamiales</taxon>
        <taxon>Bignoniaceae</taxon>
        <taxon>Crescentiina</taxon>
        <taxon>Tabebuia alliance</taxon>
        <taxon>Handroanthus</taxon>
    </lineage>
</organism>
<evidence type="ECO:0000256" key="2">
    <source>
        <dbReference type="ARBA" id="ARBA00023015"/>
    </source>
</evidence>
<dbReference type="GO" id="GO:0003677">
    <property type="term" value="F:DNA binding"/>
    <property type="evidence" value="ECO:0007669"/>
    <property type="project" value="UniProtKB-KW"/>
</dbReference>
<dbReference type="Gene3D" id="2.40.330.10">
    <property type="entry name" value="DNA-binding pseudobarrel domain"/>
    <property type="match status" value="1"/>
</dbReference>
<feature type="region of interest" description="Disordered" evidence="6">
    <location>
        <begin position="54"/>
        <end position="81"/>
    </location>
</feature>
<accession>A0A2G9G546</accession>
<evidence type="ECO:0000313" key="8">
    <source>
        <dbReference type="Proteomes" id="UP000231279"/>
    </source>
</evidence>
<dbReference type="OrthoDB" id="914157at2759"/>
<sequence>MAAKKIEFRLFGETLITHSEEELNIQESDRKGSEVTISSNDDHKDTVLRLSCGSSSHDVEEDLNIQESDQKGSEVTTSSNDDHKDTVLRLFCGSSFHDVEEDVNIQEFDRKGIEVATSSSDDHEDTALRLSSGSSSHVSGVGQYKKKGRFLEDQLALALRGLDIAGPSNCYIVHGRSVHGPMPSRSFPTTSPCVCGGQSKSFDLKLSREYDEKGIDNSATGYAGEGSWRNIWGETQNKPSEESQDKGTQNSSSSNMNSDENRGESVKRKGKRIAVRDDKYGSKSVKARKRSTIAPHKTTEPIPTIEQVPRLLGIIESQNWTQPVFLYRKKLQESDVRKDQNRIFLTQCEQLMEFLTEEERRTVYETKGGLEVYAVDQEEKFYKLQLARWGSLGMLVLKSQWWKLVECNNVETGFWVEMWGYRSNGKFGLAVNFRKPAEELVSSDRWD</sequence>
<dbReference type="GO" id="GO:0005634">
    <property type="term" value="C:nucleus"/>
    <property type="evidence" value="ECO:0007669"/>
    <property type="project" value="UniProtKB-SubCell"/>
</dbReference>
<gene>
    <name evidence="7" type="ORF">CDL12_27184</name>
</gene>
<proteinExistence type="predicted"/>
<comment type="subcellular location">
    <subcellularLocation>
        <location evidence="1">Nucleus</location>
    </subcellularLocation>
</comment>
<keyword evidence="2" id="KW-0805">Transcription regulation</keyword>
<evidence type="ECO:0000256" key="4">
    <source>
        <dbReference type="ARBA" id="ARBA00023163"/>
    </source>
</evidence>
<keyword evidence="8" id="KW-1185">Reference proteome</keyword>
<reference evidence="8" key="1">
    <citation type="journal article" date="2018" name="Gigascience">
        <title>Genome assembly of the Pink Ipe (Handroanthus impetiginosus, Bignoniaceae), a highly valued, ecologically keystone Neotropical timber forest tree.</title>
        <authorList>
            <person name="Silva-Junior O.B."/>
            <person name="Grattapaglia D."/>
            <person name="Novaes E."/>
            <person name="Collevatti R.G."/>
        </authorList>
    </citation>
    <scope>NUCLEOTIDE SEQUENCE [LARGE SCALE GENOMIC DNA]</scope>
    <source>
        <strain evidence="8">cv. UFG-1</strain>
    </source>
</reference>
<keyword evidence="5" id="KW-0539">Nucleus</keyword>
<evidence type="ECO:0000256" key="3">
    <source>
        <dbReference type="ARBA" id="ARBA00023125"/>
    </source>
</evidence>
<evidence type="ECO:0000256" key="1">
    <source>
        <dbReference type="ARBA" id="ARBA00004123"/>
    </source>
</evidence>
<comment type="caution">
    <text evidence="7">The sequence shown here is derived from an EMBL/GenBank/DDBJ whole genome shotgun (WGS) entry which is preliminary data.</text>
</comment>
<dbReference type="Pfam" id="PF03754">
    <property type="entry name" value="At2g31720-like"/>
    <property type="match status" value="1"/>
</dbReference>
<evidence type="ECO:0000256" key="6">
    <source>
        <dbReference type="SAM" id="MobiDB-lite"/>
    </source>
</evidence>
<dbReference type="PANTHER" id="PTHR31541:SF25">
    <property type="entry name" value="GAMMA-GLIADIN B"/>
    <property type="match status" value="1"/>
</dbReference>
<protein>
    <recommendedName>
        <fullName evidence="9">TF-B3 domain-containing protein</fullName>
    </recommendedName>
</protein>
<evidence type="ECO:0000313" key="7">
    <source>
        <dbReference type="EMBL" id="PIN00312.1"/>
    </source>
</evidence>
<dbReference type="EMBL" id="NKXS01007044">
    <property type="protein sequence ID" value="PIN00312.1"/>
    <property type="molecule type" value="Genomic_DNA"/>
</dbReference>
<evidence type="ECO:0008006" key="9">
    <source>
        <dbReference type="Google" id="ProtNLM"/>
    </source>
</evidence>
<dbReference type="InterPro" id="IPR015300">
    <property type="entry name" value="DNA-bd_pseudobarrel_sf"/>
</dbReference>
<dbReference type="Proteomes" id="UP000231279">
    <property type="component" value="Unassembled WGS sequence"/>
</dbReference>
<dbReference type="InterPro" id="IPR005508">
    <property type="entry name" value="At2g31720-like"/>
</dbReference>
<evidence type="ECO:0000256" key="5">
    <source>
        <dbReference type="ARBA" id="ARBA00023242"/>
    </source>
</evidence>
<name>A0A2G9G546_9LAMI</name>